<feature type="region of interest" description="Disordered" evidence="1">
    <location>
        <begin position="72"/>
        <end position="91"/>
    </location>
</feature>
<accession>A0A811RMF5</accession>
<gene>
    <name evidence="2" type="ORF">NCGR_LOCUS54360</name>
</gene>
<organism evidence="2 3">
    <name type="scientific">Miscanthus lutarioriparius</name>
    <dbReference type="NCBI Taxonomy" id="422564"/>
    <lineage>
        <taxon>Eukaryota</taxon>
        <taxon>Viridiplantae</taxon>
        <taxon>Streptophyta</taxon>
        <taxon>Embryophyta</taxon>
        <taxon>Tracheophyta</taxon>
        <taxon>Spermatophyta</taxon>
        <taxon>Magnoliopsida</taxon>
        <taxon>Liliopsida</taxon>
        <taxon>Poales</taxon>
        <taxon>Poaceae</taxon>
        <taxon>PACMAD clade</taxon>
        <taxon>Panicoideae</taxon>
        <taxon>Andropogonodae</taxon>
        <taxon>Andropogoneae</taxon>
        <taxon>Saccharinae</taxon>
        <taxon>Miscanthus</taxon>
    </lineage>
</organism>
<comment type="caution">
    <text evidence="2">The sequence shown here is derived from an EMBL/GenBank/DDBJ whole genome shotgun (WGS) entry which is preliminary data.</text>
</comment>
<evidence type="ECO:0000313" key="2">
    <source>
        <dbReference type="EMBL" id="CAD6271073.1"/>
    </source>
</evidence>
<keyword evidence="3" id="KW-1185">Reference proteome</keyword>
<proteinExistence type="predicted"/>
<dbReference type="Proteomes" id="UP000604825">
    <property type="component" value="Unassembled WGS sequence"/>
</dbReference>
<sequence>MGRTRRMSLHLQPPSKLQAPPKDPAVPVIASPANGTARRGHNRPSALPPFPWRYARAPPSVVANAQAQEAMGRGSGVGFNPEMGRGRGPQRTEFEHRDVLQRKRPPYGAEIDDWSYFTMFGIRDVSVGPEQIVLVYSLNLGSLLEPGTFLCNDDHQMIVGFRWEVLRAGTF</sequence>
<reference evidence="2" key="1">
    <citation type="submission" date="2020-10" db="EMBL/GenBank/DDBJ databases">
        <authorList>
            <person name="Han B."/>
            <person name="Lu T."/>
            <person name="Zhao Q."/>
            <person name="Huang X."/>
            <person name="Zhao Y."/>
        </authorList>
    </citation>
    <scope>NUCLEOTIDE SEQUENCE</scope>
</reference>
<dbReference type="OrthoDB" id="426882at2759"/>
<dbReference type="EMBL" id="CAJGYO010000016">
    <property type="protein sequence ID" value="CAD6271073.1"/>
    <property type="molecule type" value="Genomic_DNA"/>
</dbReference>
<evidence type="ECO:0000313" key="3">
    <source>
        <dbReference type="Proteomes" id="UP000604825"/>
    </source>
</evidence>
<protein>
    <submittedName>
        <fullName evidence="2">Uncharacterized protein</fullName>
    </submittedName>
</protein>
<name>A0A811RMF5_9POAL</name>
<evidence type="ECO:0000256" key="1">
    <source>
        <dbReference type="SAM" id="MobiDB-lite"/>
    </source>
</evidence>
<feature type="region of interest" description="Disordered" evidence="1">
    <location>
        <begin position="1"/>
        <end position="48"/>
    </location>
</feature>
<dbReference type="AlphaFoldDB" id="A0A811RMF5"/>